<comment type="caution">
    <text evidence="2">The sequence shown here is derived from an EMBL/GenBank/DDBJ whole genome shotgun (WGS) entry which is preliminary data.</text>
</comment>
<dbReference type="AlphaFoldDB" id="A0A7C1NDX0"/>
<organism evidence="2">
    <name type="scientific">candidate division WOR-3 bacterium</name>
    <dbReference type="NCBI Taxonomy" id="2052148"/>
    <lineage>
        <taxon>Bacteria</taxon>
        <taxon>Bacteria division WOR-3</taxon>
    </lineage>
</organism>
<reference evidence="2" key="1">
    <citation type="journal article" date="2020" name="mSystems">
        <title>Genome- and Community-Level Interaction Insights into Carbon Utilization and Element Cycling Functions of Hydrothermarchaeota in Hydrothermal Sediment.</title>
        <authorList>
            <person name="Zhou Z."/>
            <person name="Liu Y."/>
            <person name="Xu W."/>
            <person name="Pan J."/>
            <person name="Luo Z.H."/>
            <person name="Li M."/>
        </authorList>
    </citation>
    <scope>NUCLEOTIDE SEQUENCE [LARGE SCALE GENOMIC DNA]</scope>
    <source>
        <strain evidence="2">SpSt-265</strain>
        <strain evidence="3">SpSt-465</strain>
    </source>
</reference>
<proteinExistence type="predicted"/>
<name>A0A7C1NDX0_UNCW3</name>
<gene>
    <name evidence="2" type="ORF">ENP94_03500</name>
    <name evidence="3" type="ORF">ENS16_04130</name>
</gene>
<sequence>MKLVEVTRPVPRGPGLLVSLLPVVLVIWGFVGIYLLQLSLDATSRRAGEKLMQELAYFPSGVALREMVIEYEELAADFIWLTAIDYYGRHQQTDRRYEWLGHIFEILTTLDPRFIGAYHFGAITLAWDAHNPAAALRFLLNGMKANPLNWQLPFDAGFINYILIGDYQAAARLFQIAARLPDAWPIIERWVPYATARSGDYASAREMWKDLYYSTDNKKLKELIVRQLKWLKLEEGLAEIQRAVNQFIEKEKRLPGSIEELKQRGYLPVLPEEPYGGRFYLDGDKVRTTTPPSRRGSG</sequence>
<evidence type="ECO:0000256" key="1">
    <source>
        <dbReference type="SAM" id="Phobius"/>
    </source>
</evidence>
<feature type="transmembrane region" description="Helical" evidence="1">
    <location>
        <begin position="16"/>
        <end position="36"/>
    </location>
</feature>
<keyword evidence="1" id="KW-1133">Transmembrane helix</keyword>
<dbReference type="EMBL" id="DSLG01000004">
    <property type="protein sequence ID" value="HEA87058.1"/>
    <property type="molecule type" value="Genomic_DNA"/>
</dbReference>
<protein>
    <recommendedName>
        <fullName evidence="4">Tetratricopeptide repeat protein</fullName>
    </recommendedName>
</protein>
<evidence type="ECO:0000313" key="2">
    <source>
        <dbReference type="EMBL" id="HEA87058.1"/>
    </source>
</evidence>
<dbReference type="EMBL" id="DSTU01000005">
    <property type="protein sequence ID" value="HFJ53859.1"/>
    <property type="molecule type" value="Genomic_DNA"/>
</dbReference>
<evidence type="ECO:0008006" key="4">
    <source>
        <dbReference type="Google" id="ProtNLM"/>
    </source>
</evidence>
<accession>A0A7C1NDX0</accession>
<keyword evidence="1" id="KW-0812">Transmembrane</keyword>
<keyword evidence="1" id="KW-0472">Membrane</keyword>
<evidence type="ECO:0000313" key="3">
    <source>
        <dbReference type="EMBL" id="HFJ53859.1"/>
    </source>
</evidence>